<dbReference type="Pfam" id="PF01757">
    <property type="entry name" value="Acyl_transf_3"/>
    <property type="match status" value="1"/>
</dbReference>
<evidence type="ECO:0000313" key="4">
    <source>
        <dbReference type="Proteomes" id="UP001179361"/>
    </source>
</evidence>
<keyword evidence="3" id="KW-0808">Transferase</keyword>
<reference evidence="3" key="1">
    <citation type="submission" date="2021-11" db="EMBL/GenBank/DDBJ databases">
        <title>The complete genome of Massilia sp sp. G4R7.</title>
        <authorList>
            <person name="Liu L."/>
            <person name="Yue J."/>
            <person name="Yuan J."/>
            <person name="Yang F."/>
            <person name="Li L."/>
        </authorList>
    </citation>
    <scope>NUCLEOTIDE SEQUENCE</scope>
    <source>
        <strain evidence="3">G4R7</strain>
    </source>
</reference>
<evidence type="ECO:0000259" key="2">
    <source>
        <dbReference type="Pfam" id="PF01757"/>
    </source>
</evidence>
<comment type="caution">
    <text evidence="3">The sequence shown here is derived from an EMBL/GenBank/DDBJ whole genome shotgun (WGS) entry which is preliminary data.</text>
</comment>
<dbReference type="RefSeq" id="WP_231059036.1">
    <property type="nucleotide sequence ID" value="NZ_JAJNOC010000005.1"/>
</dbReference>
<feature type="transmembrane region" description="Helical" evidence="1">
    <location>
        <begin position="207"/>
        <end position="226"/>
    </location>
</feature>
<feature type="transmembrane region" description="Helical" evidence="1">
    <location>
        <begin position="238"/>
        <end position="255"/>
    </location>
</feature>
<accession>A0ABS8Q7L3</accession>
<sequence>MAPSTDTRPKLAWIQALRGVAVLFVVLTHARYYFLDTPTWPLAEQLLRPGAMGVDLFFVISGFIMVYTTRHVAGTPRDAFDFLVRRFARIWPLYAVITLAWLTVAHSGFGWLTNWPPFKALLLSLSFQPVDIENPLYFSASLPLGWTLNFEMYFYVVFGLCLLAGRRRWLLLAGWILFTVLVIPALKRDLTLDVLTNFRFSIAYLNLVTNPIILEFLAGVAIGWLYLQDWFALRSQTVARHLVFLALALAAWASWGTLVNFHGPKQWGAVVALMVLALALASKTIELAPPRVLVWLGTISFSLYLTHTTTQLLATRAVEAIGGDTHGWSHVLLTTALAISVAAAVYHYLEQRLSDLTATALRRLGSRLGSRPAGGTALDPRR</sequence>
<dbReference type="GO" id="GO:0016746">
    <property type="term" value="F:acyltransferase activity"/>
    <property type="evidence" value="ECO:0007669"/>
    <property type="project" value="UniProtKB-KW"/>
</dbReference>
<feature type="transmembrane region" description="Helical" evidence="1">
    <location>
        <begin position="90"/>
        <end position="112"/>
    </location>
</feature>
<feature type="transmembrane region" description="Helical" evidence="1">
    <location>
        <begin position="267"/>
        <end position="285"/>
    </location>
</feature>
<proteinExistence type="predicted"/>
<dbReference type="EMBL" id="JAJNOC010000005">
    <property type="protein sequence ID" value="MCD2517738.1"/>
    <property type="molecule type" value="Genomic_DNA"/>
</dbReference>
<evidence type="ECO:0000256" key="1">
    <source>
        <dbReference type="SAM" id="Phobius"/>
    </source>
</evidence>
<keyword evidence="3" id="KW-0012">Acyltransferase</keyword>
<feature type="transmembrane region" description="Helical" evidence="1">
    <location>
        <begin position="327"/>
        <end position="349"/>
    </location>
</feature>
<keyword evidence="1" id="KW-0472">Membrane</keyword>
<keyword evidence="4" id="KW-1185">Reference proteome</keyword>
<protein>
    <submittedName>
        <fullName evidence="3">Acyltransferase</fullName>
    </submittedName>
</protein>
<dbReference type="InterPro" id="IPR002656">
    <property type="entry name" value="Acyl_transf_3_dom"/>
</dbReference>
<gene>
    <name evidence="3" type="ORF">LQ564_15590</name>
</gene>
<feature type="transmembrane region" description="Helical" evidence="1">
    <location>
        <begin position="169"/>
        <end position="187"/>
    </location>
</feature>
<dbReference type="InterPro" id="IPR050879">
    <property type="entry name" value="Acyltransferase_3"/>
</dbReference>
<name>A0ABS8Q7L3_9BURK</name>
<feature type="transmembrane region" description="Helical" evidence="1">
    <location>
        <begin position="12"/>
        <end position="34"/>
    </location>
</feature>
<dbReference type="PANTHER" id="PTHR23028:SF131">
    <property type="entry name" value="BLR2367 PROTEIN"/>
    <property type="match status" value="1"/>
</dbReference>
<dbReference type="PANTHER" id="PTHR23028">
    <property type="entry name" value="ACETYLTRANSFERASE"/>
    <property type="match status" value="1"/>
</dbReference>
<organism evidence="3 4">
    <name type="scientific">Massilia phyllostachyos</name>
    <dbReference type="NCBI Taxonomy" id="2898585"/>
    <lineage>
        <taxon>Bacteria</taxon>
        <taxon>Pseudomonadati</taxon>
        <taxon>Pseudomonadota</taxon>
        <taxon>Betaproteobacteria</taxon>
        <taxon>Burkholderiales</taxon>
        <taxon>Oxalobacteraceae</taxon>
        <taxon>Telluria group</taxon>
        <taxon>Massilia</taxon>
    </lineage>
</organism>
<feature type="transmembrane region" description="Helical" evidence="1">
    <location>
        <begin position="46"/>
        <end position="69"/>
    </location>
</feature>
<keyword evidence="1" id="KW-0812">Transmembrane</keyword>
<dbReference type="Proteomes" id="UP001179361">
    <property type="component" value="Unassembled WGS sequence"/>
</dbReference>
<feature type="transmembrane region" description="Helical" evidence="1">
    <location>
        <begin position="144"/>
        <end position="162"/>
    </location>
</feature>
<feature type="domain" description="Acyltransferase 3" evidence="2">
    <location>
        <begin position="12"/>
        <end position="346"/>
    </location>
</feature>
<keyword evidence="1" id="KW-1133">Transmembrane helix</keyword>
<feature type="transmembrane region" description="Helical" evidence="1">
    <location>
        <begin position="292"/>
        <end position="315"/>
    </location>
</feature>
<evidence type="ECO:0000313" key="3">
    <source>
        <dbReference type="EMBL" id="MCD2517738.1"/>
    </source>
</evidence>